<dbReference type="PANTHER" id="PTHR45266:SF3">
    <property type="entry name" value="OXALOACETATE DECARBOXYLASE ALPHA CHAIN"/>
    <property type="match status" value="1"/>
</dbReference>
<evidence type="ECO:0000256" key="1">
    <source>
        <dbReference type="ARBA" id="ARBA00023267"/>
    </source>
</evidence>
<name>A0ABS3JNN3_9BACT</name>
<dbReference type="InterPro" id="IPR050709">
    <property type="entry name" value="Biotin_Carboxyl_Carrier/Decarb"/>
</dbReference>
<feature type="domain" description="Lipoyl-binding" evidence="2">
    <location>
        <begin position="84"/>
        <end position="165"/>
    </location>
</feature>
<dbReference type="PANTHER" id="PTHR45266">
    <property type="entry name" value="OXALOACETATE DECARBOXYLASE ALPHA CHAIN"/>
    <property type="match status" value="1"/>
</dbReference>
<comment type="caution">
    <text evidence="3">The sequence shown here is derived from an EMBL/GenBank/DDBJ whole genome shotgun (WGS) entry which is preliminary data.</text>
</comment>
<dbReference type="PROSITE" id="PS00188">
    <property type="entry name" value="BIOTIN"/>
    <property type="match status" value="1"/>
</dbReference>
<dbReference type="InterPro" id="IPR011053">
    <property type="entry name" value="Single_hybrid_motif"/>
</dbReference>
<dbReference type="Pfam" id="PF00364">
    <property type="entry name" value="Biotin_lipoyl"/>
    <property type="match status" value="1"/>
</dbReference>
<proteinExistence type="predicted"/>
<sequence>MYTASVNNAAPVSIDIQPTGIMLNDHPYTWDLSKLGEGQYHILKDDQSYSVEVLSVDAATKTVQLKINGRIHDIVAKDRFDLLLEKMGMSNAASSKVNNIKAPMPGLIVGISLEVGSTVSKGDTVLILEAMKMENSIKAPGDGIVKAIKVQKGDRVEKGQVLVEF</sequence>
<dbReference type="EMBL" id="JAFMYW010000008">
    <property type="protein sequence ID" value="MBO0951606.1"/>
    <property type="molecule type" value="Genomic_DNA"/>
</dbReference>
<gene>
    <name evidence="3" type="ORF">J2I46_23685</name>
</gene>
<dbReference type="Proteomes" id="UP000664628">
    <property type="component" value="Unassembled WGS sequence"/>
</dbReference>
<organism evidence="3 4">
    <name type="scientific">Fibrella forsythiae</name>
    <dbReference type="NCBI Taxonomy" id="2817061"/>
    <lineage>
        <taxon>Bacteria</taxon>
        <taxon>Pseudomonadati</taxon>
        <taxon>Bacteroidota</taxon>
        <taxon>Cytophagia</taxon>
        <taxon>Cytophagales</taxon>
        <taxon>Spirosomataceae</taxon>
        <taxon>Fibrella</taxon>
    </lineage>
</organism>
<evidence type="ECO:0000259" key="2">
    <source>
        <dbReference type="PROSITE" id="PS50968"/>
    </source>
</evidence>
<keyword evidence="1" id="KW-0092">Biotin</keyword>
<dbReference type="RefSeq" id="WP_207331555.1">
    <property type="nucleotide sequence ID" value="NZ_JAFMYW010000008.1"/>
</dbReference>
<reference evidence="3 4" key="1">
    <citation type="submission" date="2021-03" db="EMBL/GenBank/DDBJ databases">
        <title>Fibrella sp. HMF5405 genome sequencing and assembly.</title>
        <authorList>
            <person name="Kang H."/>
            <person name="Kim H."/>
            <person name="Bae S."/>
            <person name="Joh K."/>
        </authorList>
    </citation>
    <scope>NUCLEOTIDE SEQUENCE [LARGE SCALE GENOMIC DNA]</scope>
    <source>
        <strain evidence="3 4">HMF5405</strain>
    </source>
</reference>
<keyword evidence="4" id="KW-1185">Reference proteome</keyword>
<protein>
    <submittedName>
        <fullName evidence="3">Biotin/lipoyl-binding protein</fullName>
    </submittedName>
</protein>
<accession>A0ABS3JNN3</accession>
<dbReference type="SUPFAM" id="SSF51230">
    <property type="entry name" value="Single hybrid motif"/>
    <property type="match status" value="1"/>
</dbReference>
<evidence type="ECO:0000313" key="3">
    <source>
        <dbReference type="EMBL" id="MBO0951606.1"/>
    </source>
</evidence>
<dbReference type="InterPro" id="IPR000089">
    <property type="entry name" value="Biotin_lipoyl"/>
</dbReference>
<dbReference type="PROSITE" id="PS50968">
    <property type="entry name" value="BIOTINYL_LIPOYL"/>
    <property type="match status" value="1"/>
</dbReference>
<dbReference type="Gene3D" id="2.40.50.100">
    <property type="match status" value="1"/>
</dbReference>
<dbReference type="InterPro" id="IPR001882">
    <property type="entry name" value="Biotin_BS"/>
</dbReference>
<dbReference type="CDD" id="cd06850">
    <property type="entry name" value="biotinyl_domain"/>
    <property type="match status" value="1"/>
</dbReference>
<evidence type="ECO:0000313" key="4">
    <source>
        <dbReference type="Proteomes" id="UP000664628"/>
    </source>
</evidence>